<keyword evidence="1" id="KW-1133">Transmembrane helix</keyword>
<feature type="transmembrane region" description="Helical" evidence="1">
    <location>
        <begin position="61"/>
        <end position="83"/>
    </location>
</feature>
<dbReference type="EMBL" id="DXDX01000040">
    <property type="protein sequence ID" value="HIY20663.1"/>
    <property type="molecule type" value="Genomic_DNA"/>
</dbReference>
<feature type="transmembrane region" description="Helical" evidence="1">
    <location>
        <begin position="24"/>
        <end position="49"/>
    </location>
</feature>
<feature type="transmembrane region" description="Helical" evidence="1">
    <location>
        <begin position="121"/>
        <end position="143"/>
    </location>
</feature>
<proteinExistence type="predicted"/>
<evidence type="ECO:0000313" key="2">
    <source>
        <dbReference type="EMBL" id="HIY20663.1"/>
    </source>
</evidence>
<dbReference type="AlphaFoldDB" id="A0A9D1Y708"/>
<gene>
    <name evidence="2" type="ORF">H9841_02020</name>
</gene>
<keyword evidence="1" id="KW-0812">Transmembrane</keyword>
<accession>A0A9D1Y708</accession>
<evidence type="ECO:0000256" key="1">
    <source>
        <dbReference type="SAM" id="Phobius"/>
    </source>
</evidence>
<reference evidence="2" key="2">
    <citation type="submission" date="2021-04" db="EMBL/GenBank/DDBJ databases">
        <authorList>
            <person name="Gilroy R."/>
        </authorList>
    </citation>
    <scope>NUCLEOTIDE SEQUENCE</scope>
    <source>
        <strain evidence="2">ChiBcec16_6824</strain>
    </source>
</reference>
<dbReference type="InterPro" id="IPR010380">
    <property type="entry name" value="DUF975"/>
</dbReference>
<dbReference type="Pfam" id="PF06161">
    <property type="entry name" value="DUF975"/>
    <property type="match status" value="1"/>
</dbReference>
<dbReference type="Proteomes" id="UP000823868">
    <property type="component" value="Unassembled WGS sequence"/>
</dbReference>
<protein>
    <submittedName>
        <fullName evidence="2">DUF975 family protein</fullName>
    </submittedName>
</protein>
<organism evidence="2 3">
    <name type="scientific">Candidatus Flavonifractor merdigallinarum</name>
    <dbReference type="NCBI Taxonomy" id="2838589"/>
    <lineage>
        <taxon>Bacteria</taxon>
        <taxon>Bacillati</taxon>
        <taxon>Bacillota</taxon>
        <taxon>Clostridia</taxon>
        <taxon>Eubacteriales</taxon>
        <taxon>Oscillospiraceae</taxon>
        <taxon>Flavonifractor</taxon>
    </lineage>
</organism>
<evidence type="ECO:0000313" key="3">
    <source>
        <dbReference type="Proteomes" id="UP000823868"/>
    </source>
</evidence>
<keyword evidence="1" id="KW-0472">Membrane</keyword>
<feature type="transmembrane region" description="Helical" evidence="1">
    <location>
        <begin position="203"/>
        <end position="228"/>
    </location>
</feature>
<dbReference type="PANTHER" id="PTHR40076:SF1">
    <property type="entry name" value="MEMBRANE PROTEIN"/>
    <property type="match status" value="1"/>
</dbReference>
<dbReference type="PANTHER" id="PTHR40076">
    <property type="entry name" value="MEMBRANE PROTEIN-RELATED"/>
    <property type="match status" value="1"/>
</dbReference>
<reference evidence="2" key="1">
    <citation type="journal article" date="2021" name="PeerJ">
        <title>Extensive microbial diversity within the chicken gut microbiome revealed by metagenomics and culture.</title>
        <authorList>
            <person name="Gilroy R."/>
            <person name="Ravi A."/>
            <person name="Getino M."/>
            <person name="Pursley I."/>
            <person name="Horton D.L."/>
            <person name="Alikhan N.F."/>
            <person name="Baker D."/>
            <person name="Gharbi K."/>
            <person name="Hall N."/>
            <person name="Watson M."/>
            <person name="Adriaenssens E.M."/>
            <person name="Foster-Nyarko E."/>
            <person name="Jarju S."/>
            <person name="Secka A."/>
            <person name="Antonio M."/>
            <person name="Oren A."/>
            <person name="Chaudhuri R.R."/>
            <person name="La Ragione R."/>
            <person name="Hildebrand F."/>
            <person name="Pallen M.J."/>
        </authorList>
    </citation>
    <scope>NUCLEOTIDE SEQUENCE</scope>
    <source>
        <strain evidence="2">ChiBcec16_6824</strain>
    </source>
</reference>
<name>A0A9D1Y708_9FIRM</name>
<feature type="transmembrane region" description="Helical" evidence="1">
    <location>
        <begin position="149"/>
        <end position="167"/>
    </location>
</feature>
<sequence length="255" mass="29063">MKTFDRKKAKREARLALSQAHPHVMLVTLVYQLLATVVPVVVLLVVLLQMGMVETWSWMELLMFCILLLVVSFYSVVAQTGYLSYVMRLARGEEAGFWCLLEGFAQTGRVLKVAFMQFLRMLPWTLLASCFLTLMSVVQGLVGGVVGDVFFVLSVGVYTAFLLWLTLRYTLVYFLMLDHPEQGANWVISQSIQMMRGEKWRCLVLLLSFLGWELLSGCTMGILGLWVVPYQSVTLVHFYETAADLEYTDHMPLTF</sequence>
<comment type="caution">
    <text evidence="2">The sequence shown here is derived from an EMBL/GenBank/DDBJ whole genome shotgun (WGS) entry which is preliminary data.</text>
</comment>